<dbReference type="PROSITE" id="PS50048">
    <property type="entry name" value="ZN2_CY6_FUNGAL_2"/>
    <property type="match status" value="1"/>
</dbReference>
<dbReference type="SMART" id="SM00066">
    <property type="entry name" value="GAL4"/>
    <property type="match status" value="1"/>
</dbReference>
<feature type="compositionally biased region" description="Polar residues" evidence="5">
    <location>
        <begin position="397"/>
        <end position="406"/>
    </location>
</feature>
<accession>A0ABR4JIM2</accession>
<dbReference type="Gene3D" id="4.10.240.10">
    <property type="entry name" value="Zn(2)-C6 fungal-type DNA-binding domain"/>
    <property type="match status" value="1"/>
</dbReference>
<keyword evidence="8" id="KW-1185">Reference proteome</keyword>
<organism evidence="7 8">
    <name type="scientific">Aspergillus pseudodeflectus</name>
    <dbReference type="NCBI Taxonomy" id="176178"/>
    <lineage>
        <taxon>Eukaryota</taxon>
        <taxon>Fungi</taxon>
        <taxon>Dikarya</taxon>
        <taxon>Ascomycota</taxon>
        <taxon>Pezizomycotina</taxon>
        <taxon>Eurotiomycetes</taxon>
        <taxon>Eurotiomycetidae</taxon>
        <taxon>Eurotiales</taxon>
        <taxon>Aspergillaceae</taxon>
        <taxon>Aspergillus</taxon>
        <taxon>Aspergillus subgen. Nidulantes</taxon>
    </lineage>
</organism>
<evidence type="ECO:0000256" key="5">
    <source>
        <dbReference type="SAM" id="MobiDB-lite"/>
    </source>
</evidence>
<dbReference type="InterPro" id="IPR036864">
    <property type="entry name" value="Zn2-C6_fun-type_DNA-bd_sf"/>
</dbReference>
<evidence type="ECO:0000313" key="7">
    <source>
        <dbReference type="EMBL" id="KAL2839888.1"/>
    </source>
</evidence>
<comment type="caution">
    <text evidence="7">The sequence shown here is derived from an EMBL/GenBank/DDBJ whole genome shotgun (WGS) entry which is preliminary data.</text>
</comment>
<dbReference type="RefSeq" id="XP_070893776.1">
    <property type="nucleotide sequence ID" value="XM_071043581.1"/>
</dbReference>
<evidence type="ECO:0000259" key="6">
    <source>
        <dbReference type="PROSITE" id="PS50048"/>
    </source>
</evidence>
<dbReference type="CDD" id="cd00067">
    <property type="entry name" value="GAL4"/>
    <property type="match status" value="1"/>
</dbReference>
<dbReference type="EMBL" id="JBFXLR010000070">
    <property type="protein sequence ID" value="KAL2839888.1"/>
    <property type="molecule type" value="Genomic_DNA"/>
</dbReference>
<sequence length="458" mass="50587">MVGVPRSRGCLQCLKRRVKCDETRPVCLRCTSYGSECPGYNRGLKFQDQTSLVAQKHGLAPLDEAFAPNLAQRTVDLQTQESFAGWMEYHFPIYAASFNCRVDMDWMDFIRGQWSTFPPALVWAVRALTTLHKGVIQRDAQAIMCARHMYGRGIRHLASLLQSSAALSDETLAAAILLGGYEVLDGSSEWSWIAHCRGISHLFCARGPAAQRRGIGRTLLLCWRPYIVADAFINAVPCFLGQTEWAVTLMSEEVARDEEQQRKGSLLGQTMDYAFTEVAKCPGYLAAAKHIVTLNTDNVESTKVESLLESMLISRGNLVQYNRMLETNHPLPSFIGVIPAIYGGALVQQSRDGIAFAIALIDQLTAILRSHLARGTSTLISGRTDNSGQGSWHRMTRYQSSRSNTPPLAAPRNTKDLDLSTFGVKDQLDKFSLTMGMGSLLPDACGCPQFSAHQSLPF</sequence>
<protein>
    <recommendedName>
        <fullName evidence="6">Zn(2)-C6 fungal-type domain-containing protein</fullName>
    </recommendedName>
</protein>
<dbReference type="PANTHER" id="PTHR38111">
    <property type="entry name" value="ZN(2)-C6 FUNGAL-TYPE DOMAIN-CONTAINING PROTEIN-RELATED"/>
    <property type="match status" value="1"/>
</dbReference>
<dbReference type="Proteomes" id="UP001610444">
    <property type="component" value="Unassembled WGS sequence"/>
</dbReference>
<dbReference type="GeneID" id="98158745"/>
<keyword evidence="4" id="KW-0539">Nucleus</keyword>
<keyword evidence="3" id="KW-0804">Transcription</keyword>
<evidence type="ECO:0000256" key="2">
    <source>
        <dbReference type="ARBA" id="ARBA00023125"/>
    </source>
</evidence>
<evidence type="ECO:0000313" key="8">
    <source>
        <dbReference type="Proteomes" id="UP001610444"/>
    </source>
</evidence>
<reference evidence="7 8" key="1">
    <citation type="submission" date="2024-07" db="EMBL/GenBank/DDBJ databases">
        <title>Section-level genome sequencing and comparative genomics of Aspergillus sections Usti and Cavernicolus.</title>
        <authorList>
            <consortium name="Lawrence Berkeley National Laboratory"/>
            <person name="Nybo J.L."/>
            <person name="Vesth T.C."/>
            <person name="Theobald S."/>
            <person name="Frisvad J.C."/>
            <person name="Larsen T.O."/>
            <person name="Kjaerboelling I."/>
            <person name="Rothschild-Mancinelli K."/>
            <person name="Lyhne E.K."/>
            <person name="Kogle M.E."/>
            <person name="Barry K."/>
            <person name="Clum A."/>
            <person name="Na H."/>
            <person name="Ledsgaard L."/>
            <person name="Lin J."/>
            <person name="Lipzen A."/>
            <person name="Kuo A."/>
            <person name="Riley R."/>
            <person name="Mondo S."/>
            <person name="LaButti K."/>
            <person name="Haridas S."/>
            <person name="Pangalinan J."/>
            <person name="Salamov A.A."/>
            <person name="Simmons B.A."/>
            <person name="Magnuson J.K."/>
            <person name="Chen J."/>
            <person name="Drula E."/>
            <person name="Henrissat B."/>
            <person name="Wiebenga A."/>
            <person name="Lubbers R.J."/>
            <person name="Gomes A.C."/>
            <person name="Macurrencykelacurrency M.R."/>
            <person name="Stajich J."/>
            <person name="Grigoriev I.V."/>
            <person name="Mortensen U.H."/>
            <person name="De vries R.P."/>
            <person name="Baker S.E."/>
            <person name="Andersen M.R."/>
        </authorList>
    </citation>
    <scope>NUCLEOTIDE SEQUENCE [LARGE SCALE GENOMIC DNA]</scope>
    <source>
        <strain evidence="7 8">CBS 756.74</strain>
    </source>
</reference>
<gene>
    <name evidence="7" type="ORF">BJX68DRAFT_258715</name>
</gene>
<keyword evidence="2" id="KW-0238">DNA-binding</keyword>
<feature type="domain" description="Zn(2)-C6 fungal-type" evidence="6">
    <location>
        <begin position="9"/>
        <end position="37"/>
    </location>
</feature>
<name>A0ABR4JIM2_9EURO</name>
<evidence type="ECO:0000256" key="3">
    <source>
        <dbReference type="ARBA" id="ARBA00023163"/>
    </source>
</evidence>
<proteinExistence type="predicted"/>
<feature type="region of interest" description="Disordered" evidence="5">
    <location>
        <begin position="380"/>
        <end position="414"/>
    </location>
</feature>
<evidence type="ECO:0000256" key="1">
    <source>
        <dbReference type="ARBA" id="ARBA00023015"/>
    </source>
</evidence>
<dbReference type="InterPro" id="IPR001138">
    <property type="entry name" value="Zn2Cys6_DnaBD"/>
</dbReference>
<dbReference type="SUPFAM" id="SSF57701">
    <property type="entry name" value="Zn2/Cys6 DNA-binding domain"/>
    <property type="match status" value="1"/>
</dbReference>
<dbReference type="InterPro" id="IPR053178">
    <property type="entry name" value="Osmoadaptation_assoc"/>
</dbReference>
<dbReference type="Pfam" id="PF00172">
    <property type="entry name" value="Zn_clus"/>
    <property type="match status" value="1"/>
</dbReference>
<evidence type="ECO:0000256" key="4">
    <source>
        <dbReference type="ARBA" id="ARBA00023242"/>
    </source>
</evidence>
<feature type="compositionally biased region" description="Polar residues" evidence="5">
    <location>
        <begin position="380"/>
        <end position="390"/>
    </location>
</feature>
<keyword evidence="1" id="KW-0805">Transcription regulation</keyword>
<dbReference type="PANTHER" id="PTHR38111:SF6">
    <property type="entry name" value="FINGER DOMAIN PROTEIN, PUTATIVE (AFU_ORTHOLOGUE AFUA_8G01940)-RELATED"/>
    <property type="match status" value="1"/>
</dbReference>